<reference evidence="1 2" key="1">
    <citation type="submission" date="2011-12" db="EMBL/GenBank/DDBJ databases">
        <title>Comparative genomics of primate cytomegaloviruses.</title>
        <authorList>
            <person name="Davison A.J."/>
            <person name="Holton M."/>
            <person name="Dolan A."/>
            <person name="Dargan D.J."/>
            <person name="Gatherer D."/>
            <person name="Hayward G.S."/>
        </authorList>
    </citation>
    <scope>NUCLEOTIDE SEQUENCE [LARGE SCALE GENOMIC DNA]</scope>
    <source>
        <strain evidence="1">2715</strain>
    </source>
</reference>
<dbReference type="KEGG" id="vg:25026419"/>
<dbReference type="GeneID" id="25026419"/>
<protein>
    <submittedName>
        <fullName evidence="1">Membrane protein RL11F</fullName>
    </submittedName>
</protein>
<dbReference type="EMBL" id="FJ483968">
    <property type="protein sequence ID" value="AEV80366.1"/>
    <property type="molecule type" value="Genomic_DNA"/>
</dbReference>
<evidence type="ECO:0000313" key="2">
    <source>
        <dbReference type="Proteomes" id="UP000116555"/>
    </source>
</evidence>
<gene>
    <name evidence="1" type="primary">RL11F</name>
</gene>
<proteinExistence type="predicted"/>
<evidence type="ECO:0000313" key="1">
    <source>
        <dbReference type="EMBL" id="AEV80366.1"/>
    </source>
</evidence>
<sequence length="204" mass="23269">MLKPQYIIIYLLTLKTLFCYHTIHETTHNISVNIYNSVILTNPDNENFYWYEWTTNATTWNCDSNLHICYTANTTDTLYFIDQCTSIYLHINCTKTQLHINNVTTKTPVQYTLNKANLDSEIVRRHNFSIYLIYPTQPPPTPNTTNITDIVHVEAGRSTAAATITPITVLTGGAFFAGFGYAYVNGWYPQFLGTLPKLPIVTNL</sequence>
<accession>G8XT73</accession>
<dbReference type="RefSeq" id="YP_004935977.1">
    <property type="nucleotide sequence ID" value="NC_012783.2"/>
</dbReference>
<organism evidence="1 2">
    <name type="scientific">Simian cytomegalovirus (strain Colburn)</name>
    <dbReference type="NCBI Taxonomy" id="50292"/>
    <lineage>
        <taxon>Viruses</taxon>
        <taxon>Duplodnaviria</taxon>
        <taxon>Heunggongvirae</taxon>
        <taxon>Peploviricota</taxon>
        <taxon>Herviviricetes</taxon>
        <taxon>Herpesvirales</taxon>
        <taxon>Orthoherpesviridae</taxon>
        <taxon>Betaherpesvirinae</taxon>
        <taxon>Cytomegalovirus</taxon>
        <taxon>Cytomegalovirus cercopithecinebeta5</taxon>
    </lineage>
</organism>
<name>G8XT73_SCMVC</name>
<keyword evidence="2" id="KW-1185">Reference proteome</keyword>
<dbReference type="Proteomes" id="UP000116555">
    <property type="component" value="Segment"/>
</dbReference>
<organismHost>
    <name type="scientific">Macaca</name>
    <name type="common">macaques</name>
    <dbReference type="NCBI Taxonomy" id="9539"/>
</organismHost>